<accession>A7NQB0</accession>
<sequence length="329" mass="32922">MSPSITDVSGVLVGHAQDGAALTGCTVVLAPEGAVGAVDVRGGAPGTRETDLLAPVATVDMVHAVALCGGSAFGLAAATGVVQWLSEQGIGFPTGVRPVPIVPAAVIFDLAIGDADRFPDAAMGYAACSAAGASVSEGCVGAGIGATVGKIRGMQYAMKSGVGTWSERLVDGVVVGALAVCNAFGDVYDERSGRLLAGARADDGSFVDAMALLRGAGPALLWSAASEGQNTTLAVIATDARLTKAEATKVAQMAQDALARTIRPVHTPFDGDTVFVLATGRRASPGVLPLGAIAAEVLARAIERSVTQAWSLGGVPGMRRDAGGERREG</sequence>
<dbReference type="RefSeq" id="WP_012122179.1">
    <property type="nucleotide sequence ID" value="NC_009767.1"/>
</dbReference>
<dbReference type="eggNOG" id="COG3191">
    <property type="taxonomic scope" value="Bacteria"/>
</dbReference>
<dbReference type="GO" id="GO:0004177">
    <property type="term" value="F:aminopeptidase activity"/>
    <property type="evidence" value="ECO:0007669"/>
    <property type="project" value="TreeGrafter"/>
</dbReference>
<proteinExistence type="inferred from homology"/>
<dbReference type="SUPFAM" id="SSF56266">
    <property type="entry name" value="DmpA/ArgJ-like"/>
    <property type="match status" value="1"/>
</dbReference>
<comment type="similarity">
    <text evidence="1">Belongs to the peptidase S58 family.</text>
</comment>
<name>A7NQB0_ROSCS</name>
<dbReference type="EMBL" id="CP000804">
    <property type="protein sequence ID" value="ABU59756.1"/>
    <property type="molecule type" value="Genomic_DNA"/>
</dbReference>
<dbReference type="PANTHER" id="PTHR36512">
    <property type="entry name" value="D-AMINOPEPTIDASE"/>
    <property type="match status" value="1"/>
</dbReference>
<dbReference type="InterPro" id="IPR016117">
    <property type="entry name" value="ArgJ-like_dom_sf"/>
</dbReference>
<dbReference type="PANTHER" id="PTHR36512:SF3">
    <property type="entry name" value="BLR5678 PROTEIN"/>
    <property type="match status" value="1"/>
</dbReference>
<dbReference type="Pfam" id="PF03576">
    <property type="entry name" value="Peptidase_S58"/>
    <property type="match status" value="1"/>
</dbReference>
<dbReference type="HOGENOM" id="CLU_044458_1_0_0"/>
<evidence type="ECO:0000313" key="3">
    <source>
        <dbReference type="Proteomes" id="UP000000263"/>
    </source>
</evidence>
<protein>
    <submittedName>
        <fullName evidence="2">Peptidase S58 DmpA</fullName>
    </submittedName>
</protein>
<dbReference type="Proteomes" id="UP000000263">
    <property type="component" value="Chromosome"/>
</dbReference>
<reference evidence="2 3" key="1">
    <citation type="submission" date="2007-08" db="EMBL/GenBank/DDBJ databases">
        <title>Complete sequence of Roseiflexus castenholzii DSM 13941.</title>
        <authorList>
            <consortium name="US DOE Joint Genome Institute"/>
            <person name="Copeland A."/>
            <person name="Lucas S."/>
            <person name="Lapidus A."/>
            <person name="Barry K."/>
            <person name="Glavina del Rio T."/>
            <person name="Dalin E."/>
            <person name="Tice H."/>
            <person name="Pitluck S."/>
            <person name="Thompson L.S."/>
            <person name="Brettin T."/>
            <person name="Bruce D."/>
            <person name="Detter J.C."/>
            <person name="Han C."/>
            <person name="Tapia R."/>
            <person name="Schmutz J."/>
            <person name="Larimer F."/>
            <person name="Land M."/>
            <person name="Hauser L."/>
            <person name="Kyrpides N."/>
            <person name="Mikhailova N."/>
            <person name="Bryant D.A."/>
            <person name="Hanada S."/>
            <person name="Tsukatani Y."/>
            <person name="Richardson P."/>
        </authorList>
    </citation>
    <scope>NUCLEOTIDE SEQUENCE [LARGE SCALE GENOMIC DNA]</scope>
    <source>
        <strain evidence="3">DSM 13941 / HLO8</strain>
    </source>
</reference>
<dbReference type="AlphaFoldDB" id="A7NQB0"/>
<dbReference type="CDD" id="cd02252">
    <property type="entry name" value="nylC_like"/>
    <property type="match status" value="1"/>
</dbReference>
<dbReference type="STRING" id="383372.Rcas_3716"/>
<dbReference type="KEGG" id="rca:Rcas_3716"/>
<gene>
    <name evidence="2" type="ordered locus">Rcas_3716</name>
</gene>
<keyword evidence="3" id="KW-1185">Reference proteome</keyword>
<evidence type="ECO:0000313" key="2">
    <source>
        <dbReference type="EMBL" id="ABU59756.1"/>
    </source>
</evidence>
<organism evidence="2 3">
    <name type="scientific">Roseiflexus castenholzii (strain DSM 13941 / HLO8)</name>
    <dbReference type="NCBI Taxonomy" id="383372"/>
    <lineage>
        <taxon>Bacteria</taxon>
        <taxon>Bacillati</taxon>
        <taxon>Chloroflexota</taxon>
        <taxon>Chloroflexia</taxon>
        <taxon>Chloroflexales</taxon>
        <taxon>Roseiflexineae</taxon>
        <taxon>Roseiflexaceae</taxon>
        <taxon>Roseiflexus</taxon>
    </lineage>
</organism>
<dbReference type="InterPro" id="IPR005321">
    <property type="entry name" value="Peptidase_S58_DmpA"/>
</dbReference>
<dbReference type="OrthoDB" id="9808347at2"/>
<dbReference type="Gene3D" id="3.60.70.12">
    <property type="entry name" value="L-amino peptidase D-ALA esterase/amidase"/>
    <property type="match status" value="1"/>
</dbReference>
<evidence type="ECO:0000256" key="1">
    <source>
        <dbReference type="ARBA" id="ARBA00007068"/>
    </source>
</evidence>